<dbReference type="PROSITE" id="PS51257">
    <property type="entry name" value="PROKAR_LIPOPROTEIN"/>
    <property type="match status" value="1"/>
</dbReference>
<dbReference type="PANTHER" id="PTHR30290">
    <property type="entry name" value="PERIPLASMIC BINDING COMPONENT OF ABC TRANSPORTER"/>
    <property type="match status" value="1"/>
</dbReference>
<feature type="domain" description="Solute-binding protein family 5" evidence="6">
    <location>
        <begin position="91"/>
        <end position="434"/>
    </location>
</feature>
<dbReference type="Proteomes" id="UP001500752">
    <property type="component" value="Unassembled WGS sequence"/>
</dbReference>
<comment type="caution">
    <text evidence="7">The sequence shown here is derived from an EMBL/GenBank/DDBJ whole genome shotgun (WGS) entry which is preliminary data.</text>
</comment>
<keyword evidence="8" id="KW-1185">Reference proteome</keyword>
<dbReference type="RefSeq" id="WP_345147665.1">
    <property type="nucleotide sequence ID" value="NZ_BAABEO010000001.1"/>
</dbReference>
<feature type="chain" id="PRO_5046926002" evidence="5">
    <location>
        <begin position="29"/>
        <end position="534"/>
    </location>
</feature>
<gene>
    <name evidence="7" type="ORF">GCM10023081_01040</name>
</gene>
<reference evidence="8" key="1">
    <citation type="journal article" date="2019" name="Int. J. Syst. Evol. Microbiol.">
        <title>The Global Catalogue of Microorganisms (GCM) 10K type strain sequencing project: providing services to taxonomists for standard genome sequencing and annotation.</title>
        <authorList>
            <consortium name="The Broad Institute Genomics Platform"/>
            <consortium name="The Broad Institute Genome Sequencing Center for Infectious Disease"/>
            <person name="Wu L."/>
            <person name="Ma J."/>
        </authorList>
    </citation>
    <scope>NUCLEOTIDE SEQUENCE [LARGE SCALE GENOMIC DNA]</scope>
    <source>
        <strain evidence="8">JCM 30742</strain>
    </source>
</reference>
<dbReference type="Gene3D" id="3.10.105.10">
    <property type="entry name" value="Dipeptide-binding Protein, Domain 3"/>
    <property type="match status" value="1"/>
</dbReference>
<dbReference type="InterPro" id="IPR000914">
    <property type="entry name" value="SBP_5_dom"/>
</dbReference>
<dbReference type="InterPro" id="IPR039424">
    <property type="entry name" value="SBP_5"/>
</dbReference>
<evidence type="ECO:0000256" key="3">
    <source>
        <dbReference type="ARBA" id="ARBA00022448"/>
    </source>
</evidence>
<comment type="similarity">
    <text evidence="2">Belongs to the bacterial solute-binding protein 5 family.</text>
</comment>
<dbReference type="SUPFAM" id="SSF53850">
    <property type="entry name" value="Periplasmic binding protein-like II"/>
    <property type="match status" value="1"/>
</dbReference>
<evidence type="ECO:0000256" key="2">
    <source>
        <dbReference type="ARBA" id="ARBA00005695"/>
    </source>
</evidence>
<dbReference type="Pfam" id="PF00496">
    <property type="entry name" value="SBP_bac_5"/>
    <property type="match status" value="1"/>
</dbReference>
<keyword evidence="3" id="KW-0813">Transport</keyword>
<proteinExistence type="inferred from homology"/>
<keyword evidence="4 5" id="KW-0732">Signal</keyword>
<evidence type="ECO:0000256" key="1">
    <source>
        <dbReference type="ARBA" id="ARBA00004196"/>
    </source>
</evidence>
<dbReference type="PIRSF" id="PIRSF002741">
    <property type="entry name" value="MppA"/>
    <property type="match status" value="1"/>
</dbReference>
<dbReference type="PANTHER" id="PTHR30290:SF10">
    <property type="entry name" value="PERIPLASMIC OLIGOPEPTIDE-BINDING PROTEIN-RELATED"/>
    <property type="match status" value="1"/>
</dbReference>
<dbReference type="Gene3D" id="3.40.190.10">
    <property type="entry name" value="Periplasmic binding protein-like II"/>
    <property type="match status" value="1"/>
</dbReference>
<name>A0ABP7BP84_9MICC</name>
<accession>A0ABP7BP84</accession>
<feature type="signal peptide" evidence="5">
    <location>
        <begin position="1"/>
        <end position="28"/>
    </location>
</feature>
<dbReference type="EMBL" id="BAABEO010000001">
    <property type="protein sequence ID" value="GAA3666051.1"/>
    <property type="molecule type" value="Genomic_DNA"/>
</dbReference>
<evidence type="ECO:0000256" key="5">
    <source>
        <dbReference type="SAM" id="SignalP"/>
    </source>
</evidence>
<protein>
    <submittedName>
        <fullName evidence="7">ABC transporter substrate-binding protein</fullName>
    </submittedName>
</protein>
<evidence type="ECO:0000256" key="4">
    <source>
        <dbReference type="ARBA" id="ARBA00022729"/>
    </source>
</evidence>
<evidence type="ECO:0000313" key="7">
    <source>
        <dbReference type="EMBL" id="GAA3666051.1"/>
    </source>
</evidence>
<evidence type="ECO:0000313" key="8">
    <source>
        <dbReference type="Proteomes" id="UP001500752"/>
    </source>
</evidence>
<evidence type="ECO:0000259" key="6">
    <source>
        <dbReference type="Pfam" id="PF00496"/>
    </source>
</evidence>
<comment type="subcellular location">
    <subcellularLocation>
        <location evidence="1">Cell envelope</location>
    </subcellularLocation>
</comment>
<organism evidence="7 8">
    <name type="scientific">Arthrobacter ginkgonis</name>
    <dbReference type="NCBI Taxonomy" id="1630594"/>
    <lineage>
        <taxon>Bacteria</taxon>
        <taxon>Bacillati</taxon>
        <taxon>Actinomycetota</taxon>
        <taxon>Actinomycetes</taxon>
        <taxon>Micrococcales</taxon>
        <taxon>Micrococcaceae</taxon>
        <taxon>Arthrobacter</taxon>
    </lineage>
</organism>
<dbReference type="InterPro" id="IPR030678">
    <property type="entry name" value="Peptide/Ni-bd"/>
</dbReference>
<sequence length="534" mass="56070">MKWSTPRRTVAARTTLLTGLAVASLALAGCAGGGGTATAGGAAAGNADVLNVQFNGPPITGLDPAKSGGGGSLIYNTPAYDSLIFRQPDGTLVPGLATEWGFTNDALTKFELTIRDGVKFSDGTELTAEGVAEWLAYFKDAKATQSSMLAAMTKAEAVNDTTVRITLDSPNPDLPVILSQQYAAGLVAAPAGMDKPGSLDAATIGTGPYQLDPAATVTGDHYTYVPNPNYWNPNGIVYQKVVVTVVSDPNTVVSALSSGQLDFALGKPETAEAAAKAGAEVLAAPGRVVGLYLLDREGTMVPELGSEKVRQAINYAIDRAGITTALYGDEYADPTSQMGLPLQTGFNEALDGYYGYDIDKAKALLAEAGYANGFTFEVTCSKNLNTCPVAQAIASSVADAGITIKINEESEISSFNQKFAAGEVPAVIFQSSGPAYNSARGLTQRDVLANPFGTVDEEIDAQYKVVQTTTDEEQGKAYSELVELLAEKAWFAPVVRPYSVQYVKGVDNVTMEPEFPGYYSLIDPTGKFTWKPAS</sequence>